<evidence type="ECO:0000256" key="1">
    <source>
        <dbReference type="SAM" id="Coils"/>
    </source>
</evidence>
<feature type="chain" id="PRO_5031219203" description="Biogenesis of lysosome-related organelles complex 1 subunit 5" evidence="2">
    <location>
        <begin position="28"/>
        <end position="151"/>
    </location>
</feature>
<proteinExistence type="predicted"/>
<gene>
    <name evidence="3" type="ORF">ACAT0790_LOCUS68790</name>
</gene>
<feature type="signal peptide" evidence="2">
    <location>
        <begin position="1"/>
        <end position="27"/>
    </location>
</feature>
<dbReference type="EMBL" id="HBGE01115260">
    <property type="protein sequence ID" value="CAD9192015.1"/>
    <property type="molecule type" value="Transcribed_RNA"/>
</dbReference>
<reference evidence="3" key="1">
    <citation type="submission" date="2021-01" db="EMBL/GenBank/DDBJ databases">
        <authorList>
            <person name="Corre E."/>
            <person name="Pelletier E."/>
            <person name="Niang G."/>
            <person name="Scheremetjew M."/>
            <person name="Finn R."/>
            <person name="Kale V."/>
            <person name="Holt S."/>
            <person name="Cochrane G."/>
            <person name="Meng A."/>
            <person name="Brown T."/>
            <person name="Cohen L."/>
        </authorList>
    </citation>
    <scope>NUCLEOTIDE SEQUENCE</scope>
    <source>
        <strain evidence="3">OF101</strain>
    </source>
</reference>
<evidence type="ECO:0000256" key="2">
    <source>
        <dbReference type="SAM" id="SignalP"/>
    </source>
</evidence>
<sequence>MPSAAWTSRPSRLLAVLLALGAHAALAASAAIGASALILDEPKTGEEGQSVLTKSCDVGEKKDELEVLKQLRECEEALEAFAQKTQQGHDESAKQNQEYARQFKETLALLRKLQDYEKMNKAFNEDQKKAMDFLFQEANKAEAEIKALRSK</sequence>
<keyword evidence="1" id="KW-0175">Coiled coil</keyword>
<feature type="coiled-coil region" evidence="1">
    <location>
        <begin position="124"/>
        <end position="151"/>
    </location>
</feature>
<protein>
    <recommendedName>
        <fullName evidence="4">Biogenesis of lysosome-related organelles complex 1 subunit 5</fullName>
    </recommendedName>
</protein>
<evidence type="ECO:0008006" key="4">
    <source>
        <dbReference type="Google" id="ProtNLM"/>
    </source>
</evidence>
<dbReference type="AlphaFoldDB" id="A0A7S1SDW9"/>
<name>A0A7S1SDW9_ALECA</name>
<organism evidence="3">
    <name type="scientific">Alexandrium catenella</name>
    <name type="common">Red tide dinoflagellate</name>
    <name type="synonym">Gonyaulax catenella</name>
    <dbReference type="NCBI Taxonomy" id="2925"/>
    <lineage>
        <taxon>Eukaryota</taxon>
        <taxon>Sar</taxon>
        <taxon>Alveolata</taxon>
        <taxon>Dinophyceae</taxon>
        <taxon>Gonyaulacales</taxon>
        <taxon>Pyrocystaceae</taxon>
        <taxon>Alexandrium</taxon>
    </lineage>
</organism>
<evidence type="ECO:0000313" key="3">
    <source>
        <dbReference type="EMBL" id="CAD9192015.1"/>
    </source>
</evidence>
<keyword evidence="2" id="KW-0732">Signal</keyword>
<accession>A0A7S1SDW9</accession>